<protein>
    <submittedName>
        <fullName evidence="2">Uncharacterized protein</fullName>
    </submittedName>
</protein>
<name>A0ABP3IMT7_9BACL</name>
<organism evidence="2 3">
    <name type="scientific">Paenibacillus motobuensis</name>
    <dbReference type="NCBI Taxonomy" id="295324"/>
    <lineage>
        <taxon>Bacteria</taxon>
        <taxon>Bacillati</taxon>
        <taxon>Bacillota</taxon>
        <taxon>Bacilli</taxon>
        <taxon>Bacillales</taxon>
        <taxon>Paenibacillaceae</taxon>
        <taxon>Paenibacillus</taxon>
    </lineage>
</organism>
<evidence type="ECO:0000256" key="1">
    <source>
        <dbReference type="SAM" id="MobiDB-lite"/>
    </source>
</evidence>
<sequence length="48" mass="5425">MEDSSQLGSQPDPAMFIKSEFNNQILQRRETALSSKDCPRGSMPIMHD</sequence>
<keyword evidence="3" id="KW-1185">Reference proteome</keyword>
<gene>
    <name evidence="2" type="ORF">GCM10008933_46740</name>
</gene>
<dbReference type="EMBL" id="BAAACX010000027">
    <property type="protein sequence ID" value="GAA0411201.1"/>
    <property type="molecule type" value="Genomic_DNA"/>
</dbReference>
<dbReference type="Proteomes" id="UP001500340">
    <property type="component" value="Unassembled WGS sequence"/>
</dbReference>
<accession>A0ABP3IMT7</accession>
<feature type="region of interest" description="Disordered" evidence="1">
    <location>
        <begin position="29"/>
        <end position="48"/>
    </location>
</feature>
<comment type="caution">
    <text evidence="2">The sequence shown here is derived from an EMBL/GenBank/DDBJ whole genome shotgun (WGS) entry which is preliminary data.</text>
</comment>
<evidence type="ECO:0000313" key="2">
    <source>
        <dbReference type="EMBL" id="GAA0411201.1"/>
    </source>
</evidence>
<evidence type="ECO:0000313" key="3">
    <source>
        <dbReference type="Proteomes" id="UP001500340"/>
    </source>
</evidence>
<proteinExistence type="predicted"/>
<reference evidence="3" key="1">
    <citation type="journal article" date="2019" name="Int. J. Syst. Evol. Microbiol.">
        <title>The Global Catalogue of Microorganisms (GCM) 10K type strain sequencing project: providing services to taxonomists for standard genome sequencing and annotation.</title>
        <authorList>
            <consortium name="The Broad Institute Genomics Platform"/>
            <consortium name="The Broad Institute Genome Sequencing Center for Infectious Disease"/>
            <person name="Wu L."/>
            <person name="Ma J."/>
        </authorList>
    </citation>
    <scope>NUCLEOTIDE SEQUENCE [LARGE SCALE GENOMIC DNA]</scope>
    <source>
        <strain evidence="3">JCM 12774</strain>
    </source>
</reference>